<keyword evidence="2" id="KW-1185">Reference proteome</keyword>
<evidence type="ECO:0000313" key="1">
    <source>
        <dbReference type="EMBL" id="SNB51552.1"/>
    </source>
</evidence>
<organism evidence="1 2">
    <name type="scientific">Rhodoblastus acidophilus</name>
    <name type="common">Rhodopseudomonas acidophila</name>
    <dbReference type="NCBI Taxonomy" id="1074"/>
    <lineage>
        <taxon>Bacteria</taxon>
        <taxon>Pseudomonadati</taxon>
        <taxon>Pseudomonadota</taxon>
        <taxon>Alphaproteobacteria</taxon>
        <taxon>Hyphomicrobiales</taxon>
        <taxon>Rhodoblastaceae</taxon>
        <taxon>Rhodoblastus</taxon>
    </lineage>
</organism>
<dbReference type="Proteomes" id="UP000198418">
    <property type="component" value="Unassembled WGS sequence"/>
</dbReference>
<dbReference type="Pfam" id="PF10009">
    <property type="entry name" value="DUF2252"/>
    <property type="match status" value="1"/>
</dbReference>
<sequence>MITADQPRAARFAAGKALRKRTPRALHAQLLGPAQRDANLLLDAQNARRLSSLVGLRRQLMTADPFAYLRGAAAVMAHDLQYQAMAGIPVQACGDCHLMNFGAFVTPEDNILFDINDFDETLPGVDFTVDLKRLALSFAVAAEADGADKAQRRDIAAAVVKAYRKRIIGLSHLTPLEVWHSRVDLESETEKFKNHDLRRKLEVVIDRARGAGLDRDDNFPKLARADGRGIVDKPPRLFHFTPDSEAGRAFEPKGAFARYVAALTPERRALFDRYALKDCVFKAVGVGSVGTFCYVGLFESGDGEPLFLQVKEAAPSVLEALDPKLAYAGPQGRRVVEGQRMMQAASDIFLGWTDHDAAGRDYYVRMLKNRRLGSVSEIEETEGLRDYARLCGRTLARAHARSADPAVLAGYMGDSEAFDEAIADFALSYAKRNAADHAALVAGA</sequence>
<dbReference type="PANTHER" id="PTHR39441:SF1">
    <property type="entry name" value="DUF2252 DOMAIN-CONTAINING PROTEIN"/>
    <property type="match status" value="1"/>
</dbReference>
<accession>A0A212PX58</accession>
<dbReference type="EMBL" id="FYDG01000001">
    <property type="protein sequence ID" value="SNB51552.1"/>
    <property type="molecule type" value="Genomic_DNA"/>
</dbReference>
<dbReference type="PANTHER" id="PTHR39441">
    <property type="entry name" value="DUF2252 DOMAIN-CONTAINING PROTEIN"/>
    <property type="match status" value="1"/>
</dbReference>
<proteinExistence type="predicted"/>
<dbReference type="InterPro" id="IPR018721">
    <property type="entry name" value="DUF2252"/>
</dbReference>
<gene>
    <name evidence="1" type="ORF">SAMN06265338_101100</name>
</gene>
<protein>
    <submittedName>
        <fullName evidence="1">Uncharacterized conserved protein, DUF2252 family</fullName>
    </submittedName>
</protein>
<dbReference type="OrthoDB" id="1491115at2"/>
<evidence type="ECO:0000313" key="2">
    <source>
        <dbReference type="Proteomes" id="UP000198418"/>
    </source>
</evidence>
<name>A0A212PX58_RHOAC</name>
<dbReference type="RefSeq" id="WP_088519461.1">
    <property type="nucleotide sequence ID" value="NZ_FYDG01000001.1"/>
</dbReference>
<dbReference type="AlphaFoldDB" id="A0A212PX58"/>
<reference evidence="2" key="1">
    <citation type="submission" date="2017-06" db="EMBL/GenBank/DDBJ databases">
        <authorList>
            <person name="Varghese N."/>
            <person name="Submissions S."/>
        </authorList>
    </citation>
    <scope>NUCLEOTIDE SEQUENCE [LARGE SCALE GENOMIC DNA]</scope>
    <source>
        <strain evidence="2">DSM 137</strain>
    </source>
</reference>